<sequence length="173" mass="18022">QSRANDGVLVAAAAVHMSRSTSFAVDDSTKEPRYYAAIASVSCLDAARDLAGRATTLDPAFNLTLRIASRRRAYGAALDVSYRGLPLAGPPAPHLCAGRMEAAVTATPVVAWGAAVRVPGFVMGSLAGEMARVDAAFDVTLTVPSVHDDSRQGELVRCMARRVGDVVGALRAP</sequence>
<protein>
    <recommendedName>
        <fullName evidence="3">Late embryogenesis abundant protein LEA-2 subgroup domain-containing protein</fullName>
    </recommendedName>
</protein>
<reference evidence="1" key="2">
    <citation type="submission" date="2018-08" db="UniProtKB">
        <authorList>
            <consortium name="EnsemblPlants"/>
        </authorList>
    </citation>
    <scope>IDENTIFICATION</scope>
    <source>
        <strain evidence="1">Yugu1</strain>
    </source>
</reference>
<dbReference type="EMBL" id="AGNK02000438">
    <property type="status" value="NOT_ANNOTATED_CDS"/>
    <property type="molecule type" value="Genomic_DNA"/>
</dbReference>
<accession>K3YXZ9</accession>
<dbReference type="EnsemblPlants" id="KQL30528">
    <property type="protein sequence ID" value="KQL30528"/>
    <property type="gene ID" value="SETIT_019149mg"/>
</dbReference>
<dbReference type="eggNOG" id="ENOG502R4E5">
    <property type="taxonomic scope" value="Eukaryota"/>
</dbReference>
<dbReference type="Proteomes" id="UP000004995">
    <property type="component" value="Unassembled WGS sequence"/>
</dbReference>
<dbReference type="PANTHER" id="PTHR33994:SF25">
    <property type="entry name" value="OS02G0619200 PROTEIN"/>
    <property type="match status" value="1"/>
</dbReference>
<evidence type="ECO:0000313" key="1">
    <source>
        <dbReference type="EnsemblPlants" id="KQL30528"/>
    </source>
</evidence>
<organism evidence="1 2">
    <name type="scientific">Setaria italica</name>
    <name type="common">Foxtail millet</name>
    <name type="synonym">Panicum italicum</name>
    <dbReference type="NCBI Taxonomy" id="4555"/>
    <lineage>
        <taxon>Eukaryota</taxon>
        <taxon>Viridiplantae</taxon>
        <taxon>Streptophyta</taxon>
        <taxon>Embryophyta</taxon>
        <taxon>Tracheophyta</taxon>
        <taxon>Spermatophyta</taxon>
        <taxon>Magnoliopsida</taxon>
        <taxon>Liliopsida</taxon>
        <taxon>Poales</taxon>
        <taxon>Poaceae</taxon>
        <taxon>PACMAD clade</taxon>
        <taxon>Panicoideae</taxon>
        <taxon>Panicodae</taxon>
        <taxon>Paniceae</taxon>
        <taxon>Cenchrinae</taxon>
        <taxon>Setaria</taxon>
    </lineage>
</organism>
<dbReference type="OMA" id="VHDDSRQ"/>
<evidence type="ECO:0000313" key="2">
    <source>
        <dbReference type="Proteomes" id="UP000004995"/>
    </source>
</evidence>
<reference evidence="2" key="1">
    <citation type="journal article" date="2012" name="Nat. Biotechnol.">
        <title>Reference genome sequence of the model plant Setaria.</title>
        <authorList>
            <person name="Bennetzen J.L."/>
            <person name="Schmutz J."/>
            <person name="Wang H."/>
            <person name="Percifield R."/>
            <person name="Hawkins J."/>
            <person name="Pontaroli A.C."/>
            <person name="Estep M."/>
            <person name="Feng L."/>
            <person name="Vaughn J.N."/>
            <person name="Grimwood J."/>
            <person name="Jenkins J."/>
            <person name="Barry K."/>
            <person name="Lindquist E."/>
            <person name="Hellsten U."/>
            <person name="Deshpande S."/>
            <person name="Wang X."/>
            <person name="Wu X."/>
            <person name="Mitros T."/>
            <person name="Triplett J."/>
            <person name="Yang X."/>
            <person name="Ye C.Y."/>
            <person name="Mauro-Herrera M."/>
            <person name="Wang L."/>
            <person name="Li P."/>
            <person name="Sharma M."/>
            <person name="Sharma R."/>
            <person name="Ronald P.C."/>
            <person name="Panaud O."/>
            <person name="Kellogg E.A."/>
            <person name="Brutnell T.P."/>
            <person name="Doust A.N."/>
            <person name="Tuskan G.A."/>
            <person name="Rokhsar D."/>
            <person name="Devos K.M."/>
        </authorList>
    </citation>
    <scope>NUCLEOTIDE SEQUENCE [LARGE SCALE GENOMIC DNA]</scope>
    <source>
        <strain evidence="2">cv. Yugu1</strain>
    </source>
</reference>
<dbReference type="HOGENOM" id="CLU_095845_1_2_1"/>
<dbReference type="Gramene" id="KQL30528">
    <property type="protein sequence ID" value="KQL30528"/>
    <property type="gene ID" value="SETIT_019149mg"/>
</dbReference>
<dbReference type="InParanoid" id="K3YXZ9"/>
<dbReference type="AlphaFoldDB" id="K3YXZ9"/>
<name>K3YXZ9_SETIT</name>
<keyword evidence="2" id="KW-1185">Reference proteome</keyword>
<proteinExistence type="predicted"/>
<dbReference type="PANTHER" id="PTHR33994">
    <property type="entry name" value="OS04G0515000 PROTEIN"/>
    <property type="match status" value="1"/>
</dbReference>
<evidence type="ECO:0008006" key="3">
    <source>
        <dbReference type="Google" id="ProtNLM"/>
    </source>
</evidence>